<accession>A0A652YKD3</accession>
<dbReference type="PROSITE" id="PS50075">
    <property type="entry name" value="CARRIER"/>
    <property type="match status" value="1"/>
</dbReference>
<dbReference type="InterPro" id="IPR036736">
    <property type="entry name" value="ACP-like_sf"/>
</dbReference>
<dbReference type="Pfam" id="PF00550">
    <property type="entry name" value="PP-binding"/>
    <property type="match status" value="1"/>
</dbReference>
<protein>
    <submittedName>
        <fullName evidence="1">Aryl carrier-like protein</fullName>
    </submittedName>
</protein>
<dbReference type="EMBL" id="VNIQ01000007">
    <property type="protein sequence ID" value="TYQ01870.1"/>
    <property type="molecule type" value="Genomic_DNA"/>
</dbReference>
<comment type="caution">
    <text evidence="1">The sequence shown here is derived from an EMBL/GenBank/DDBJ whole genome shotgun (WGS) entry which is preliminary data.</text>
</comment>
<proteinExistence type="predicted"/>
<gene>
    <name evidence="1" type="ORF">FNL38_107292</name>
</gene>
<dbReference type="Gene3D" id="1.10.1200.10">
    <property type="entry name" value="ACP-like"/>
    <property type="match status" value="1"/>
</dbReference>
<sequence>MSSTVDRARIVRDVAEVLSMRAEQLGDDTDLTNEGLDSVRLMMLVEQWRADGADADFAVLAEEQTVNAWVEVLCSR</sequence>
<evidence type="ECO:0000313" key="1">
    <source>
        <dbReference type="EMBL" id="TYQ01870.1"/>
    </source>
</evidence>
<dbReference type="SUPFAM" id="SSF47336">
    <property type="entry name" value="ACP-like"/>
    <property type="match status" value="1"/>
</dbReference>
<name>A0A652YKD3_NOCGL</name>
<dbReference type="InterPro" id="IPR009081">
    <property type="entry name" value="PP-bd_ACP"/>
</dbReference>
<organism evidence="1">
    <name type="scientific">Nocardia globerula</name>
    <dbReference type="NCBI Taxonomy" id="1818"/>
    <lineage>
        <taxon>Bacteria</taxon>
        <taxon>Bacillati</taxon>
        <taxon>Actinomycetota</taxon>
        <taxon>Actinomycetes</taxon>
        <taxon>Mycobacteriales</taxon>
        <taxon>Nocardiaceae</taxon>
        <taxon>Nocardia</taxon>
    </lineage>
</organism>
<reference evidence="1" key="1">
    <citation type="submission" date="2019-07" db="EMBL/GenBank/DDBJ databases">
        <title>Genomic Encyclopedia of Type Strains, Phase IV (KMG-IV): sequencing the most valuable type-strain genomes for metagenomic binning, comparative biology and taxonomic classification.</title>
        <authorList>
            <person name="Goeker M."/>
        </authorList>
    </citation>
    <scope>NUCLEOTIDE SEQUENCE</scope>
    <source>
        <strain evidence="1">DSM 44596</strain>
    </source>
</reference>
<dbReference type="AlphaFoldDB" id="A0A652YKD3"/>